<name>A0ACC6QCV1_9ACTN</name>
<evidence type="ECO:0000313" key="2">
    <source>
        <dbReference type="Proteomes" id="UP001375539"/>
    </source>
</evidence>
<keyword evidence="1" id="KW-0436">Ligase</keyword>
<comment type="caution">
    <text evidence="1">The sequence shown here is derived from an EMBL/GenBank/DDBJ whole genome shotgun (WGS) entry which is preliminary data.</text>
</comment>
<dbReference type="Proteomes" id="UP001375539">
    <property type="component" value="Unassembled WGS sequence"/>
</dbReference>
<accession>A0ACC6QCV1</accession>
<organism evidence="1 2">
    <name type="scientific">Streptomyces pratisoli</name>
    <dbReference type="NCBI Taxonomy" id="3139917"/>
    <lineage>
        <taxon>Bacteria</taxon>
        <taxon>Bacillati</taxon>
        <taxon>Actinomycetota</taxon>
        <taxon>Actinomycetes</taxon>
        <taxon>Kitasatosporales</taxon>
        <taxon>Streptomycetaceae</taxon>
        <taxon>Streptomyces</taxon>
    </lineage>
</organism>
<sequence>MRVPLSWLREYVDLPATETGRDVQTKLIAAGLEVETVEQLGAGLTGPLVVGQVLTIEELTEFKKPIRFCTVDVGQANQTGEPQEIICGARNFAVGDKVVVALPGAVLPGDFRIAERKTYGRVSRGMICSGDELGMGDDGTHGIIVLPPEIEIGTDATELLELFDEVLDIAVTPDRGYCLSLRGVARETAIAYGRPLRDPALLDVPAPNSYGYAVKIADPIGCDRFTARTVVGLDPEARSPIWMQRRLQKAGMRPISLAVDITNYVMLELGQPLHAYDRTRLDGPIGVRRAEAGEKFTTLDGVKRVLDAEDLVITDNRGPIGLAGVMGGANTEIADAATDPETGEVHGTTEVVIEAAHFAPVSIARTARRHKLSSEASKRFERGVDPQAAAAAAQRTVDLLVLLAGGTAEAGVTEIIAPSAPRTVSMPADHPDRVAGVTYGRETVVRRLQQVGCDVYGQDELVVSVPSWRPDLHEPNDLAEEVIRLEGYENLPSTLPTPPSGRGLTSRQRLHRRVGRALAGSGYVEALNYPFVGEAVLDQLGLEADDPRRTVVTLVNPISDEEPALRTTLLPGLLAALRRNVGRGTGDLALFETGLVFRPTGEETVPGVLPVDRRPTDEEIAVLNAALPRQPRRVATVLAGAREQAGWWGAGRPADWADAVESARTVARQAGAGLVVRADRHAPWHPGRCAALYATVNGEETLVGHAGELHPRVIKALGLPERTCAMELELDLLEQAGEGALQAPRISTFPVATQDVALVVPDEVPAADVEKVLREGAGELLESIRLFDVFTGEQIGEGRKSLAYALRFRAADRTLTVEEASAARDAAVALAAERTGAVLRGA</sequence>
<proteinExistence type="predicted"/>
<dbReference type="EC" id="6.1.1.20" evidence="1"/>
<reference evidence="1" key="1">
    <citation type="submission" date="2024-03" db="EMBL/GenBank/DDBJ databases">
        <title>Novel Streptomyces species of biotechnological and ecological value are a feature of Machair soil.</title>
        <authorList>
            <person name="Prole J.R."/>
            <person name="Goodfellow M."/>
            <person name="Allenby N."/>
            <person name="Ward A.C."/>
        </authorList>
    </citation>
    <scope>NUCLEOTIDE SEQUENCE</scope>
    <source>
        <strain evidence="1">MS1.AVA.4</strain>
    </source>
</reference>
<evidence type="ECO:0000313" key="1">
    <source>
        <dbReference type="EMBL" id="MEJ8656105.1"/>
    </source>
</evidence>
<protein>
    <submittedName>
        <fullName evidence="1">Phenylalanine--tRNA ligase subunit beta</fullName>
        <ecNumber evidence="1">6.1.1.20</ecNumber>
    </submittedName>
</protein>
<gene>
    <name evidence="1" type="primary">pheT</name>
    <name evidence="1" type="ORF">WKI58_06140</name>
</gene>
<keyword evidence="2" id="KW-1185">Reference proteome</keyword>
<dbReference type="EMBL" id="JBBKAI010000002">
    <property type="protein sequence ID" value="MEJ8656105.1"/>
    <property type="molecule type" value="Genomic_DNA"/>
</dbReference>